<dbReference type="Pfam" id="PF08447">
    <property type="entry name" value="PAS_3"/>
    <property type="match status" value="1"/>
</dbReference>
<reference evidence="3 4" key="1">
    <citation type="journal article" date="2019" name="Environ. Microbiol.">
        <title>Species interactions and distinct microbial communities in high Arctic permafrost affected cryosols are associated with the CH4 and CO2 gas fluxes.</title>
        <authorList>
            <person name="Altshuler I."/>
            <person name="Hamel J."/>
            <person name="Turney S."/>
            <person name="Magnuson E."/>
            <person name="Levesque R."/>
            <person name="Greer C."/>
            <person name="Whyte L.G."/>
        </authorList>
    </citation>
    <scope>NUCLEOTIDE SEQUENCE [LARGE SCALE GENOMIC DNA]</scope>
    <source>
        <strain evidence="3 4">S9.3A</strain>
    </source>
</reference>
<dbReference type="InterPro" id="IPR035965">
    <property type="entry name" value="PAS-like_dom_sf"/>
</dbReference>
<keyword evidence="4" id="KW-1185">Reference proteome</keyword>
<dbReference type="Proteomes" id="UP000317722">
    <property type="component" value="Unassembled WGS sequence"/>
</dbReference>
<dbReference type="Gene3D" id="1.10.10.10">
    <property type="entry name" value="Winged helix-like DNA-binding domain superfamily/Winged helix DNA-binding domain"/>
    <property type="match status" value="1"/>
</dbReference>
<gene>
    <name evidence="3" type="ORF">EAH86_15220</name>
</gene>
<sequence>MGSGCLAGCPVTGDGLLPSPLAAPVARLLVLFFGMATSLDATEQCVPDVQSWARRYPDAACTISDPLPACFDRKHGSSRWGSRGHRDRCCEPGTGAEPAMPRFSRRGLDVRPAVRIIFVEGQEVASLNTWLLVPRRSLAMEGLMSFLASLTDEPALFFEYDAIADRWTCSAGLRELYAIPPGQDPTTELMLDRVVEEDRPVVRQRFEEVVRRASPFSLEYRLVAPDGRTRRLVLVGQSEDAGGEVKQLSGFIVDITQTMREGAAEAVLASTEHRAAIEQAKGALMLSFGIGEDAAFEMLRTYSNQHNTKLVRVAEYIIAGLADPAFAREEPVRCLIDILLSLESHEADALDSA</sequence>
<protein>
    <submittedName>
        <fullName evidence="3">ANTAR domain-containing protein</fullName>
    </submittedName>
</protein>
<evidence type="ECO:0000313" key="3">
    <source>
        <dbReference type="EMBL" id="TPG14895.1"/>
    </source>
</evidence>
<dbReference type="OrthoDB" id="4864877at2"/>
<feature type="domain" description="PAC" evidence="1">
    <location>
        <begin position="216"/>
        <end position="267"/>
    </location>
</feature>
<dbReference type="PROSITE" id="PS50921">
    <property type="entry name" value="ANTAR"/>
    <property type="match status" value="1"/>
</dbReference>
<dbReference type="Gene3D" id="2.10.70.100">
    <property type="match status" value="1"/>
</dbReference>
<dbReference type="AlphaFoldDB" id="A0A502CMJ8"/>
<comment type="caution">
    <text evidence="3">The sequence shown here is derived from an EMBL/GenBank/DDBJ whole genome shotgun (WGS) entry which is preliminary data.</text>
</comment>
<dbReference type="CDD" id="cd00130">
    <property type="entry name" value="PAS"/>
    <property type="match status" value="1"/>
</dbReference>
<dbReference type="Pfam" id="PF03861">
    <property type="entry name" value="ANTAR"/>
    <property type="match status" value="1"/>
</dbReference>
<dbReference type="GO" id="GO:0003723">
    <property type="term" value="F:RNA binding"/>
    <property type="evidence" value="ECO:0007669"/>
    <property type="project" value="InterPro"/>
</dbReference>
<dbReference type="InterPro" id="IPR000700">
    <property type="entry name" value="PAS-assoc_C"/>
</dbReference>
<dbReference type="EMBL" id="RCZM01000005">
    <property type="protein sequence ID" value="TPG14895.1"/>
    <property type="molecule type" value="Genomic_DNA"/>
</dbReference>
<dbReference type="SUPFAM" id="SSF55785">
    <property type="entry name" value="PYP-like sensor domain (PAS domain)"/>
    <property type="match status" value="1"/>
</dbReference>
<evidence type="ECO:0000313" key="4">
    <source>
        <dbReference type="Proteomes" id="UP000317722"/>
    </source>
</evidence>
<dbReference type="InterPro" id="IPR013655">
    <property type="entry name" value="PAS_fold_3"/>
</dbReference>
<dbReference type="InterPro" id="IPR005561">
    <property type="entry name" value="ANTAR"/>
</dbReference>
<dbReference type="InterPro" id="IPR011006">
    <property type="entry name" value="CheY-like_superfamily"/>
</dbReference>
<accession>A0A502CMJ8</accession>
<dbReference type="InterPro" id="IPR036388">
    <property type="entry name" value="WH-like_DNA-bd_sf"/>
</dbReference>
<evidence type="ECO:0000259" key="1">
    <source>
        <dbReference type="PROSITE" id="PS50113"/>
    </source>
</evidence>
<feature type="domain" description="ANTAR" evidence="2">
    <location>
        <begin position="257"/>
        <end position="318"/>
    </location>
</feature>
<dbReference type="SMART" id="SM01012">
    <property type="entry name" value="ANTAR"/>
    <property type="match status" value="1"/>
</dbReference>
<dbReference type="PROSITE" id="PS50113">
    <property type="entry name" value="PAC"/>
    <property type="match status" value="1"/>
</dbReference>
<proteinExistence type="predicted"/>
<dbReference type="Gene3D" id="3.30.450.20">
    <property type="entry name" value="PAS domain"/>
    <property type="match status" value="1"/>
</dbReference>
<name>A0A502CMJ8_9MICO</name>
<dbReference type="InterPro" id="IPR000014">
    <property type="entry name" value="PAS"/>
</dbReference>
<evidence type="ECO:0000259" key="2">
    <source>
        <dbReference type="PROSITE" id="PS50921"/>
    </source>
</evidence>
<dbReference type="SUPFAM" id="SSF52172">
    <property type="entry name" value="CheY-like"/>
    <property type="match status" value="1"/>
</dbReference>
<organism evidence="3 4">
    <name type="scientific">Pedococcus bigeumensis</name>
    <dbReference type="NCBI Taxonomy" id="433644"/>
    <lineage>
        <taxon>Bacteria</taxon>
        <taxon>Bacillati</taxon>
        <taxon>Actinomycetota</taxon>
        <taxon>Actinomycetes</taxon>
        <taxon>Micrococcales</taxon>
        <taxon>Intrasporangiaceae</taxon>
        <taxon>Pedococcus</taxon>
    </lineage>
</organism>